<gene>
    <name evidence="3" type="ORF">FNK824_LOCUS18193</name>
    <name evidence="2" type="ORF">SEV965_LOCUS1698</name>
</gene>
<evidence type="ECO:0000313" key="2">
    <source>
        <dbReference type="EMBL" id="CAF0822708.1"/>
    </source>
</evidence>
<dbReference type="AlphaFoldDB" id="A0A819ESJ4"/>
<protein>
    <submittedName>
        <fullName evidence="3">Uncharacterized protein</fullName>
    </submittedName>
</protein>
<evidence type="ECO:0000256" key="1">
    <source>
        <dbReference type="SAM" id="Phobius"/>
    </source>
</evidence>
<keyword evidence="1" id="KW-0812">Transmembrane</keyword>
<keyword evidence="1" id="KW-0472">Membrane</keyword>
<dbReference type="EMBL" id="CAJOBE010003004">
    <property type="protein sequence ID" value="CAF3855905.1"/>
    <property type="molecule type" value="Genomic_DNA"/>
</dbReference>
<feature type="transmembrane region" description="Helical" evidence="1">
    <location>
        <begin position="207"/>
        <end position="230"/>
    </location>
</feature>
<evidence type="ECO:0000313" key="3">
    <source>
        <dbReference type="EMBL" id="CAF3855905.1"/>
    </source>
</evidence>
<name>A0A819ESJ4_9BILA</name>
<sequence length="231" mass="27498">MNNNQISNEESEQINLSNRISLSKILETKEILILNQVPIQLHSAQQEINNLRLLNICLQSTLIRVQTQLIEYLPINIHDEIKRNEIKQKLISLRQNDDHSRRIIDSQQISFFQIIDNFKNLLDIKQKQEQINNKDISLIKNEKQIDILYEMFHELNTIIHTEHNDRICQLYITLAETSHSVNQTQEILDHTIHAHKIITRRKIKRKIFLIFIAFIFISIFIFIIIISIRIH</sequence>
<comment type="caution">
    <text evidence="3">The sequence shown here is derived from an EMBL/GenBank/DDBJ whole genome shotgun (WGS) entry which is preliminary data.</text>
</comment>
<accession>A0A819ESJ4</accession>
<evidence type="ECO:0000313" key="4">
    <source>
        <dbReference type="Proteomes" id="UP000663874"/>
    </source>
</evidence>
<proteinExistence type="predicted"/>
<dbReference type="EMBL" id="CAJNOU010000034">
    <property type="protein sequence ID" value="CAF0822708.1"/>
    <property type="molecule type" value="Genomic_DNA"/>
</dbReference>
<reference evidence="3" key="1">
    <citation type="submission" date="2021-02" db="EMBL/GenBank/DDBJ databases">
        <authorList>
            <person name="Nowell W R."/>
        </authorList>
    </citation>
    <scope>NUCLEOTIDE SEQUENCE</scope>
</reference>
<organism evidence="3 4">
    <name type="scientific">Rotaria sordida</name>
    <dbReference type="NCBI Taxonomy" id="392033"/>
    <lineage>
        <taxon>Eukaryota</taxon>
        <taxon>Metazoa</taxon>
        <taxon>Spiralia</taxon>
        <taxon>Gnathifera</taxon>
        <taxon>Rotifera</taxon>
        <taxon>Eurotatoria</taxon>
        <taxon>Bdelloidea</taxon>
        <taxon>Philodinida</taxon>
        <taxon>Philodinidae</taxon>
        <taxon>Rotaria</taxon>
    </lineage>
</organism>
<keyword evidence="1" id="KW-1133">Transmembrane helix</keyword>
<dbReference type="Proteomes" id="UP000663889">
    <property type="component" value="Unassembled WGS sequence"/>
</dbReference>
<dbReference type="Proteomes" id="UP000663874">
    <property type="component" value="Unassembled WGS sequence"/>
</dbReference>